<proteinExistence type="predicted"/>
<gene>
    <name evidence="1" type="ORF">GCM10017579_38850</name>
</gene>
<dbReference type="InterPro" id="IPR022292">
    <property type="entry name" value="CHP03843"/>
</dbReference>
<keyword evidence="1" id="KW-0418">Kinase</keyword>
<dbReference type="EMBL" id="BSEL01000007">
    <property type="protein sequence ID" value="GLJ69849.1"/>
    <property type="molecule type" value="Genomic_DNA"/>
</dbReference>
<evidence type="ECO:0000313" key="1">
    <source>
        <dbReference type="EMBL" id="GLJ69849.1"/>
    </source>
</evidence>
<reference evidence="1" key="1">
    <citation type="journal article" date="2014" name="Int. J. Syst. Evol. Microbiol.">
        <title>Complete genome of a new Firmicutes species belonging to the dominant human colonic microbiota ('Ruminococcus bicirculans') reveals two chromosomes and a selective capacity to utilize plant glucans.</title>
        <authorList>
            <consortium name="NISC Comparative Sequencing Program"/>
            <person name="Wegmann U."/>
            <person name="Louis P."/>
            <person name="Goesmann A."/>
            <person name="Henrissat B."/>
            <person name="Duncan S.H."/>
            <person name="Flint H.J."/>
        </authorList>
    </citation>
    <scope>NUCLEOTIDE SEQUENCE</scope>
    <source>
        <strain evidence="1">VKM Ac-1246</strain>
    </source>
</reference>
<evidence type="ECO:0000313" key="2">
    <source>
        <dbReference type="Proteomes" id="UP001142292"/>
    </source>
</evidence>
<sequence>MDPAPDITHSARDGELELVGRLTTASNATFLATLGETEVVYKPIAGERPLWDFPDGNLAHREVAAHLVSEALGWSVVPETWLGDGPHGPGMIQRWIHADEATEPVTIVPEGEVPSGYLRVFDGFDEHDRVVTLVHEDTPALRRMAVFDAVTNNADRKGGHVLPLADGHRYGCDHGLTFHEEPKLRTILWGWQGLELSDEELAGIRAVRAGLSGALGRGLAAYLTGAEVEALGLRCERLLAEGAFPRPGYDRHVIPWPPF</sequence>
<organism evidence="1 2">
    <name type="scientific">Nocardioides luteus</name>
    <dbReference type="NCBI Taxonomy" id="1844"/>
    <lineage>
        <taxon>Bacteria</taxon>
        <taxon>Bacillati</taxon>
        <taxon>Actinomycetota</taxon>
        <taxon>Actinomycetes</taxon>
        <taxon>Propionibacteriales</taxon>
        <taxon>Nocardioidaceae</taxon>
        <taxon>Nocardioides</taxon>
    </lineage>
</organism>
<reference evidence="1" key="2">
    <citation type="submission" date="2023-01" db="EMBL/GenBank/DDBJ databases">
        <authorList>
            <person name="Sun Q."/>
            <person name="Evtushenko L."/>
        </authorList>
    </citation>
    <scope>NUCLEOTIDE SEQUENCE</scope>
    <source>
        <strain evidence="1">VKM Ac-1246</strain>
    </source>
</reference>
<dbReference type="NCBIfam" id="TIGR03843">
    <property type="entry name" value="SCO1664 family protein"/>
    <property type="match status" value="1"/>
</dbReference>
<accession>A0ABQ5T0T0</accession>
<comment type="caution">
    <text evidence="1">The sequence shown here is derived from an EMBL/GenBank/DDBJ whole genome shotgun (WGS) entry which is preliminary data.</text>
</comment>
<dbReference type="RefSeq" id="WP_229787624.1">
    <property type="nucleotide sequence ID" value="NZ_BMRK01000006.1"/>
</dbReference>
<dbReference type="Proteomes" id="UP001142292">
    <property type="component" value="Unassembled WGS sequence"/>
</dbReference>
<keyword evidence="2" id="KW-1185">Reference proteome</keyword>
<keyword evidence="1" id="KW-0808">Transferase</keyword>
<name>A0ABQ5T0T0_9ACTN</name>
<protein>
    <submittedName>
        <fullName evidence="1">Phosphatidylinositol kinase</fullName>
    </submittedName>
</protein>
<dbReference type="GO" id="GO:0016301">
    <property type="term" value="F:kinase activity"/>
    <property type="evidence" value="ECO:0007669"/>
    <property type="project" value="UniProtKB-KW"/>
</dbReference>